<dbReference type="CDD" id="cd00590">
    <property type="entry name" value="RRM_SF"/>
    <property type="match status" value="1"/>
</dbReference>
<organism evidence="3 4">
    <name type="scientific">Tetraparma gracilis</name>
    <dbReference type="NCBI Taxonomy" id="2962635"/>
    <lineage>
        <taxon>Eukaryota</taxon>
        <taxon>Sar</taxon>
        <taxon>Stramenopiles</taxon>
        <taxon>Ochrophyta</taxon>
        <taxon>Bolidophyceae</taxon>
        <taxon>Parmales</taxon>
        <taxon>Triparmaceae</taxon>
        <taxon>Tetraparma</taxon>
    </lineage>
</organism>
<gene>
    <name evidence="3" type="ORF">TeGR_g14699</name>
</gene>
<sequence>MSALLRAAGQSFRLASRGPFLAAGGPGPVPSGLPSGARSITNCIFVNNLDPSTSVGTFREHCESFGRVLELDYFVTTGVGTVTTSGPQSERGNARVVFANHHSAIAAVDEMHNTYYQGKRVYVNFTRYKKKNYHHSHIRKRRGDEEGSE</sequence>
<dbReference type="InterPro" id="IPR035979">
    <property type="entry name" value="RBD_domain_sf"/>
</dbReference>
<dbReference type="Proteomes" id="UP001165060">
    <property type="component" value="Unassembled WGS sequence"/>
</dbReference>
<evidence type="ECO:0000259" key="2">
    <source>
        <dbReference type="PROSITE" id="PS50102"/>
    </source>
</evidence>
<proteinExistence type="predicted"/>
<dbReference type="EMBL" id="BRYB01002315">
    <property type="protein sequence ID" value="GMI42859.1"/>
    <property type="molecule type" value="Genomic_DNA"/>
</dbReference>
<feature type="domain" description="RRM" evidence="2">
    <location>
        <begin position="42"/>
        <end position="128"/>
    </location>
</feature>
<dbReference type="Gene3D" id="3.30.70.330">
    <property type="match status" value="1"/>
</dbReference>
<comment type="caution">
    <text evidence="3">The sequence shown here is derived from an EMBL/GenBank/DDBJ whole genome shotgun (WGS) entry which is preliminary data.</text>
</comment>
<protein>
    <recommendedName>
        <fullName evidence="2">RRM domain-containing protein</fullName>
    </recommendedName>
</protein>
<evidence type="ECO:0000313" key="4">
    <source>
        <dbReference type="Proteomes" id="UP001165060"/>
    </source>
</evidence>
<name>A0ABQ6N7L9_9STRA</name>
<dbReference type="SMART" id="SM00360">
    <property type="entry name" value="RRM"/>
    <property type="match status" value="1"/>
</dbReference>
<keyword evidence="1" id="KW-0694">RNA-binding</keyword>
<dbReference type="PROSITE" id="PS50102">
    <property type="entry name" value="RRM"/>
    <property type="match status" value="1"/>
</dbReference>
<evidence type="ECO:0000256" key="1">
    <source>
        <dbReference type="PROSITE-ProRule" id="PRU00176"/>
    </source>
</evidence>
<dbReference type="InterPro" id="IPR012677">
    <property type="entry name" value="Nucleotide-bd_a/b_plait_sf"/>
</dbReference>
<dbReference type="SUPFAM" id="SSF54928">
    <property type="entry name" value="RNA-binding domain, RBD"/>
    <property type="match status" value="1"/>
</dbReference>
<accession>A0ABQ6N7L9</accession>
<keyword evidence="4" id="KW-1185">Reference proteome</keyword>
<evidence type="ECO:0000313" key="3">
    <source>
        <dbReference type="EMBL" id="GMI42859.1"/>
    </source>
</evidence>
<reference evidence="3 4" key="1">
    <citation type="journal article" date="2023" name="Commun. Biol.">
        <title>Genome analysis of Parmales, the sister group of diatoms, reveals the evolutionary specialization of diatoms from phago-mixotrophs to photoautotrophs.</title>
        <authorList>
            <person name="Ban H."/>
            <person name="Sato S."/>
            <person name="Yoshikawa S."/>
            <person name="Yamada K."/>
            <person name="Nakamura Y."/>
            <person name="Ichinomiya M."/>
            <person name="Sato N."/>
            <person name="Blanc-Mathieu R."/>
            <person name="Endo H."/>
            <person name="Kuwata A."/>
            <person name="Ogata H."/>
        </authorList>
    </citation>
    <scope>NUCLEOTIDE SEQUENCE [LARGE SCALE GENOMIC DNA]</scope>
</reference>
<dbReference type="InterPro" id="IPR000504">
    <property type="entry name" value="RRM_dom"/>
</dbReference>
<dbReference type="Pfam" id="PF00076">
    <property type="entry name" value="RRM_1"/>
    <property type="match status" value="1"/>
</dbReference>